<feature type="compositionally biased region" description="Low complexity" evidence="1">
    <location>
        <begin position="94"/>
        <end position="107"/>
    </location>
</feature>
<feature type="region of interest" description="Disordered" evidence="1">
    <location>
        <begin position="162"/>
        <end position="192"/>
    </location>
</feature>
<feature type="compositionally biased region" description="Low complexity" evidence="1">
    <location>
        <begin position="31"/>
        <end position="42"/>
    </location>
</feature>
<feature type="compositionally biased region" description="Polar residues" evidence="1">
    <location>
        <begin position="403"/>
        <end position="418"/>
    </location>
</feature>
<feature type="compositionally biased region" description="Basic residues" evidence="1">
    <location>
        <begin position="114"/>
        <end position="125"/>
    </location>
</feature>
<feature type="region of interest" description="Disordered" evidence="1">
    <location>
        <begin position="94"/>
        <end position="141"/>
    </location>
</feature>
<feature type="region of interest" description="Disordered" evidence="1">
    <location>
        <begin position="474"/>
        <end position="503"/>
    </location>
</feature>
<reference evidence="3" key="1">
    <citation type="submission" date="2016-11" db="UniProtKB">
        <authorList>
            <consortium name="WormBaseParasite"/>
        </authorList>
    </citation>
    <scope>IDENTIFICATION</scope>
</reference>
<accession>A0A1I8FKZ2</accession>
<name>A0A1I8FKZ2_9PLAT</name>
<evidence type="ECO:0000256" key="1">
    <source>
        <dbReference type="SAM" id="MobiDB-lite"/>
    </source>
</evidence>
<feature type="compositionally biased region" description="Low complexity" evidence="1">
    <location>
        <begin position="481"/>
        <end position="497"/>
    </location>
</feature>
<evidence type="ECO:0000313" key="3">
    <source>
        <dbReference type="WBParaSite" id="maker-unitig_38662-snap-gene-0.1-mRNA-1"/>
    </source>
</evidence>
<proteinExistence type="predicted"/>
<protein>
    <submittedName>
        <fullName evidence="3">PH domain-containing protein</fullName>
    </submittedName>
</protein>
<feature type="region of interest" description="Disordered" evidence="1">
    <location>
        <begin position="391"/>
        <end position="426"/>
    </location>
</feature>
<keyword evidence="2" id="KW-1185">Reference proteome</keyword>
<organism evidence="2 3">
    <name type="scientific">Macrostomum lignano</name>
    <dbReference type="NCBI Taxonomy" id="282301"/>
    <lineage>
        <taxon>Eukaryota</taxon>
        <taxon>Metazoa</taxon>
        <taxon>Spiralia</taxon>
        <taxon>Lophotrochozoa</taxon>
        <taxon>Platyhelminthes</taxon>
        <taxon>Rhabditophora</taxon>
        <taxon>Macrostomorpha</taxon>
        <taxon>Macrostomida</taxon>
        <taxon>Macrostomidae</taxon>
        <taxon>Macrostomum</taxon>
    </lineage>
</organism>
<dbReference type="AlphaFoldDB" id="A0A1I8FKZ2"/>
<sequence>PKANSRKKREVSDQESDSAAGVKRPGRKVEAAGGSSSSRAAAKPLCSLTPQREAAIGLASGVSSRKRAEASACNDPYELDELIDELWLPPKAAQALPQAGAALQPNPKRLPQLGRRRGRQSRRWRRSSDSGSKPAQPTKSKTLLMEFRLQLFVAAAAGTADEDSGATIDVTDSGQASTPEELAAPAPPPPRRTMSAPFPALAEALRRDGCFEAAGGSAKARRSACSTRTGLPGRRLHRRQRRVVASCASAAPSPHDEGFLEGDEYLGMRSWKRSWKLTRRNWMKAVRLRRKMKDGDDAVSVTSEGSEILQLIPTDFFLNRLSEPLSLDLPDSEQIIGAVNTNCGLLTGMSLMEDEAELLQRITEFGQSPQGAAQPRGELPPQRCSTLTTLRRGRHPAHAADQGSVSSTAAAHLSQSPSPRRLVSPLAKPRPTKTVAMAATGISFDRPAAKRVAGPAWLSGPSWTAFAARCGLAKPVPPPSRIRSSSSSRLLLNSGSPAADDAA</sequence>
<feature type="region of interest" description="Disordered" evidence="1">
    <location>
        <begin position="1"/>
        <end position="46"/>
    </location>
</feature>
<evidence type="ECO:0000313" key="2">
    <source>
        <dbReference type="Proteomes" id="UP000095280"/>
    </source>
</evidence>
<dbReference type="Proteomes" id="UP000095280">
    <property type="component" value="Unplaced"/>
</dbReference>
<dbReference type="WBParaSite" id="maker-unitig_38662-snap-gene-0.1-mRNA-1">
    <property type="protein sequence ID" value="maker-unitig_38662-snap-gene-0.1-mRNA-1"/>
    <property type="gene ID" value="maker-unitig_38662-snap-gene-0.1"/>
</dbReference>